<dbReference type="Pfam" id="PF01890">
    <property type="entry name" value="CbiG_C"/>
    <property type="match status" value="1"/>
</dbReference>
<accession>A0ABX1QKP6</accession>
<organism evidence="2 3">
    <name type="scientific">Tepidiphilus baoligensis</name>
    <dbReference type="NCBI Taxonomy" id="2698687"/>
    <lineage>
        <taxon>Bacteria</taxon>
        <taxon>Pseudomonadati</taxon>
        <taxon>Pseudomonadota</taxon>
        <taxon>Hydrogenophilia</taxon>
        <taxon>Hydrogenophilales</taxon>
        <taxon>Hydrogenophilaceae</taxon>
        <taxon>Tepidiphilus</taxon>
    </lineage>
</organism>
<comment type="caution">
    <text evidence="2">The sequence shown here is derived from an EMBL/GenBank/DDBJ whole genome shotgun (WGS) entry which is preliminary data.</text>
</comment>
<evidence type="ECO:0000313" key="2">
    <source>
        <dbReference type="EMBL" id="NMH16520.1"/>
    </source>
</evidence>
<evidence type="ECO:0000259" key="1">
    <source>
        <dbReference type="Pfam" id="PF01890"/>
    </source>
</evidence>
<protein>
    <submittedName>
        <fullName evidence="2">Cobalamin biosynthesis protein CbiG</fullName>
    </submittedName>
</protein>
<dbReference type="InterPro" id="IPR036518">
    <property type="entry name" value="CobE/GbiG_C_sf"/>
</dbReference>
<proteinExistence type="predicted"/>
<evidence type="ECO:0000313" key="3">
    <source>
        <dbReference type="Proteomes" id="UP000669605"/>
    </source>
</evidence>
<reference evidence="2 3" key="1">
    <citation type="journal article" date="2020" name="Curr. Microbiol.">
        <title>Tepidiphilus baoligensis sp. nov., a Novel Bacterium of the Family Hydrogenophilaceae Isolated from an Oil Reservoir.</title>
        <authorList>
            <person name="Zhang X."/>
            <person name="Wang G."/>
            <person name="Ma X."/>
            <person name="Yu J."/>
            <person name="You J."/>
            <person name="Xue Y."/>
            <person name="Ma Y."/>
        </authorList>
    </citation>
    <scope>NUCLEOTIDE SEQUENCE [LARGE SCALE GENOMIC DNA]</scope>
    <source>
        <strain evidence="2 3">B18-69</strain>
    </source>
</reference>
<name>A0ABX1QKP6_9PROT</name>
<dbReference type="PANTHER" id="PTHR37477:SF1">
    <property type="entry name" value="COBALT-PRECORRIN-5A HYDROLASE"/>
    <property type="match status" value="1"/>
</dbReference>
<dbReference type="RefSeq" id="WP_169115751.1">
    <property type="nucleotide sequence ID" value="NZ_JAAAUB010000005.1"/>
</dbReference>
<dbReference type="EMBL" id="JAAAUB010000005">
    <property type="protein sequence ID" value="NMH16520.1"/>
    <property type="molecule type" value="Genomic_DNA"/>
</dbReference>
<dbReference type="PANTHER" id="PTHR37477">
    <property type="entry name" value="COBALT-PRECORRIN-5A HYDROLASE"/>
    <property type="match status" value="1"/>
</dbReference>
<dbReference type="SUPFAM" id="SSF159664">
    <property type="entry name" value="CobE/GbiG C-terminal domain-like"/>
    <property type="match status" value="1"/>
</dbReference>
<dbReference type="Gene3D" id="3.30.420.180">
    <property type="entry name" value="CobE/GbiG C-terminal domain"/>
    <property type="match status" value="1"/>
</dbReference>
<feature type="domain" description="CobE/GbiG C-terminal" evidence="1">
    <location>
        <begin position="4"/>
        <end position="127"/>
    </location>
</feature>
<keyword evidence="3" id="KW-1185">Reference proteome</keyword>
<sequence length="130" mass="13475">MKVAVGIGCDRGTPLATLETALSQALAEAGLSPEAIVLLASITLKADEPGLLALAARLSCPLRFYSPEELAAVPVPHPSEVVRRHTGTPSVAEAAALLAAGAPMQDLIVEKHRYRGPDGRNATVSIARMS</sequence>
<gene>
    <name evidence="2" type="ORF">GV368_05245</name>
</gene>
<dbReference type="InterPro" id="IPR002750">
    <property type="entry name" value="CobE/GbiG_C"/>
</dbReference>
<dbReference type="InterPro" id="IPR052553">
    <property type="entry name" value="CbiG_hydrolase"/>
</dbReference>
<dbReference type="Proteomes" id="UP000669605">
    <property type="component" value="Unassembled WGS sequence"/>
</dbReference>